<dbReference type="SMART" id="SM00323">
    <property type="entry name" value="RasGAP"/>
    <property type="match status" value="1"/>
</dbReference>
<dbReference type="SMART" id="SM00239">
    <property type="entry name" value="C2"/>
    <property type="match status" value="1"/>
</dbReference>
<feature type="region of interest" description="Disordered" evidence="3">
    <location>
        <begin position="588"/>
        <end position="641"/>
    </location>
</feature>
<dbReference type="PROSITE" id="PS50004">
    <property type="entry name" value="C2"/>
    <property type="match status" value="1"/>
</dbReference>
<evidence type="ECO:0000256" key="3">
    <source>
        <dbReference type="SAM" id="MobiDB-lite"/>
    </source>
</evidence>
<protein>
    <submittedName>
        <fullName evidence="6">Uncharacterized protein</fullName>
    </submittedName>
</protein>
<dbReference type="Pfam" id="PF00168">
    <property type="entry name" value="C2"/>
    <property type="match status" value="1"/>
</dbReference>
<dbReference type="Proteomes" id="UP000835052">
    <property type="component" value="Unassembled WGS sequence"/>
</dbReference>
<dbReference type="GO" id="GO:0005096">
    <property type="term" value="F:GTPase activator activity"/>
    <property type="evidence" value="ECO:0007669"/>
    <property type="project" value="UniProtKB-KW"/>
</dbReference>
<dbReference type="Gene3D" id="2.60.40.150">
    <property type="entry name" value="C2 domain"/>
    <property type="match status" value="1"/>
</dbReference>
<reference evidence="6" key="1">
    <citation type="submission" date="2020-10" db="EMBL/GenBank/DDBJ databases">
        <authorList>
            <person name="Kikuchi T."/>
        </authorList>
    </citation>
    <scope>NUCLEOTIDE SEQUENCE</scope>
    <source>
        <strain evidence="6">NKZ352</strain>
    </source>
</reference>
<dbReference type="CDD" id="cd05136">
    <property type="entry name" value="RasGAP_DAB2IP"/>
    <property type="match status" value="1"/>
</dbReference>
<dbReference type="SUPFAM" id="SSF49562">
    <property type="entry name" value="C2 domain (Calcium/lipid-binding domain, CaLB)"/>
    <property type="match status" value="1"/>
</dbReference>
<feature type="domain" description="C2" evidence="4">
    <location>
        <begin position="111"/>
        <end position="229"/>
    </location>
</feature>
<feature type="region of interest" description="Disordered" evidence="3">
    <location>
        <begin position="661"/>
        <end position="748"/>
    </location>
</feature>
<evidence type="ECO:0000259" key="4">
    <source>
        <dbReference type="PROSITE" id="PS50004"/>
    </source>
</evidence>
<proteinExistence type="predicted"/>
<dbReference type="Gene3D" id="1.10.506.10">
    <property type="entry name" value="GTPase Activation - p120gap, domain 1"/>
    <property type="match status" value="2"/>
</dbReference>
<evidence type="ECO:0000256" key="2">
    <source>
        <dbReference type="SAM" id="Coils"/>
    </source>
</evidence>
<dbReference type="AlphaFoldDB" id="A0A8S1GZP5"/>
<dbReference type="PANTHER" id="PTHR10194">
    <property type="entry name" value="RAS GTPASE-ACTIVATING PROTEINS"/>
    <property type="match status" value="1"/>
</dbReference>
<accession>A0A8S1GZP5</accession>
<dbReference type="InterPro" id="IPR023152">
    <property type="entry name" value="RasGAP_CS"/>
</dbReference>
<dbReference type="CDD" id="cd04013">
    <property type="entry name" value="C2_SynGAP_like"/>
    <property type="match status" value="1"/>
</dbReference>
<sequence>MFTIRANSATYTVNDTKASTLHRVDAPRNDSASGFGPPPRRHVSSPPKEGNLRASRSHESLLSYAAATHMINLGDDARLHPVHPSVLDVPNCFRVANTYYACRTPLERAKWMENLRRTMNPRRDVQRRVENGLLIWILEAKGLPAKKRFYCELCLDKTLYARTSSKTRTDNVFWGEHFDFSMLPKIDEVCVSIYRDGDAKKKKDRATLLGYITISIDQLASKNPVERWYTVNTTSETGSRIASALGAKASIQDQTSLRIKARWQSVVVLPMRAYDDLLQLLSYSYLPLCEQLEPVLSVRQKEDFATSLVRVLYKQKLVKEFLCDLIMKEVEQLDNDHLMFRGNSLATKAMESFMKLVADEYLQSTLSDFIRMVLKSEDSCEVDPQKLSNVSSGVLEKNRALLMKFVEVAWTQILNSAHSLPPELRDVFCVLRCRLDAQNRGSLADTLISSSIFLRFLCPAILSPSLFNIVSEYPCGGTARNLTLIAKTLQNLANFTKFGGKEHYMEFMNEFVEREWQRMKDFLNRISTGGSANEKVTEAVVDVGKELSLLGAYLEETWTPLLQEKNMSNKALCDVKSILHDLAEHKRRSDNPNAYHSPVMHQNSSDYENSPQQVLRPRNENLPAYRSTPPTGQATVMGRSATSRPATHLLTADDYVLSSAFQTPGSRKSGRISDETGTSSSRTSDKTTSSGEARDDTDSDGDMREERNRANRNRKRLPRTDASPSSSQPASSGYQSNNQSSYSNSSSSSPVERVAALSIANPVFGPGPSGYVPPEPKESIIMPLATSYPNAVYAQKRPSPPPYDPDMHNYHYQPVYAVPPDCDTTSRSNKLSLPRTNPRAMRNSALLRPTVVDVPDDWDRNAGNEYWHDRPFDQQRQQQEIIEKQKREIERLIRENEQLKKHVAATNNFVTVKADGKRSDSGASEESYDSLSSLDRPSRKSIMM</sequence>
<feature type="region of interest" description="Disordered" evidence="3">
    <location>
        <begin position="20"/>
        <end position="56"/>
    </location>
</feature>
<evidence type="ECO:0000256" key="1">
    <source>
        <dbReference type="ARBA" id="ARBA00022468"/>
    </source>
</evidence>
<dbReference type="PROSITE" id="PS50018">
    <property type="entry name" value="RAS_GTPASE_ACTIV_2"/>
    <property type="match status" value="1"/>
</dbReference>
<comment type="caution">
    <text evidence="6">The sequence shown here is derived from an EMBL/GenBank/DDBJ whole genome shotgun (WGS) entry which is preliminary data.</text>
</comment>
<dbReference type="InterPro" id="IPR057606">
    <property type="entry name" value="SynGAP1-like_PH"/>
</dbReference>
<dbReference type="SUPFAM" id="SSF48350">
    <property type="entry name" value="GTPase activation domain, GAP"/>
    <property type="match status" value="1"/>
</dbReference>
<feature type="domain" description="Ras-GAP" evidence="5">
    <location>
        <begin position="300"/>
        <end position="494"/>
    </location>
</feature>
<dbReference type="PANTHER" id="PTHR10194:SF60">
    <property type="entry name" value="RAS GTPASE-ACTIVATING PROTEIN RASKOL"/>
    <property type="match status" value="1"/>
</dbReference>
<name>A0A8S1GZP5_9PELO</name>
<dbReference type="InterPro" id="IPR008936">
    <property type="entry name" value="Rho_GTPase_activation_prot"/>
</dbReference>
<organism evidence="6 7">
    <name type="scientific">Caenorhabditis auriculariae</name>
    <dbReference type="NCBI Taxonomy" id="2777116"/>
    <lineage>
        <taxon>Eukaryota</taxon>
        <taxon>Metazoa</taxon>
        <taxon>Ecdysozoa</taxon>
        <taxon>Nematoda</taxon>
        <taxon>Chromadorea</taxon>
        <taxon>Rhabditida</taxon>
        <taxon>Rhabditina</taxon>
        <taxon>Rhabditomorpha</taxon>
        <taxon>Rhabditoidea</taxon>
        <taxon>Rhabditidae</taxon>
        <taxon>Peloderinae</taxon>
        <taxon>Caenorhabditis</taxon>
    </lineage>
</organism>
<feature type="compositionally biased region" description="Polar residues" evidence="3">
    <location>
        <begin position="600"/>
        <end position="613"/>
    </location>
</feature>
<evidence type="ECO:0000313" key="7">
    <source>
        <dbReference type="Proteomes" id="UP000835052"/>
    </source>
</evidence>
<dbReference type="OrthoDB" id="5572587at2759"/>
<feature type="compositionally biased region" description="Basic and acidic residues" evidence="3">
    <location>
        <begin position="692"/>
        <end position="709"/>
    </location>
</feature>
<feature type="compositionally biased region" description="Low complexity" evidence="3">
    <location>
        <begin position="676"/>
        <end position="690"/>
    </location>
</feature>
<dbReference type="EMBL" id="CAJGYM010000009">
    <property type="protein sequence ID" value="CAD6188781.1"/>
    <property type="molecule type" value="Genomic_DNA"/>
</dbReference>
<feature type="compositionally biased region" description="Polar residues" evidence="3">
    <location>
        <begin position="628"/>
        <end position="641"/>
    </location>
</feature>
<evidence type="ECO:0000313" key="6">
    <source>
        <dbReference type="EMBL" id="CAD6188781.1"/>
    </source>
</evidence>
<keyword evidence="2" id="KW-0175">Coiled coil</keyword>
<evidence type="ECO:0000259" key="5">
    <source>
        <dbReference type="PROSITE" id="PS50018"/>
    </source>
</evidence>
<dbReference type="Pfam" id="PF00616">
    <property type="entry name" value="RasGAP"/>
    <property type="match status" value="2"/>
</dbReference>
<feature type="region of interest" description="Disordered" evidence="3">
    <location>
        <begin position="912"/>
        <end position="944"/>
    </location>
</feature>
<dbReference type="InterPro" id="IPR000008">
    <property type="entry name" value="C2_dom"/>
</dbReference>
<dbReference type="PROSITE" id="PS00509">
    <property type="entry name" value="RAS_GTPASE_ACTIV_1"/>
    <property type="match status" value="1"/>
</dbReference>
<dbReference type="InterPro" id="IPR035892">
    <property type="entry name" value="C2_domain_sf"/>
</dbReference>
<keyword evidence="7" id="KW-1185">Reference proteome</keyword>
<keyword evidence="1" id="KW-0343">GTPase activation</keyword>
<gene>
    <name evidence="6" type="ORF">CAUJ_LOCUS4700</name>
</gene>
<dbReference type="InterPro" id="IPR001936">
    <property type="entry name" value="RasGAP_dom"/>
</dbReference>
<dbReference type="Pfam" id="PF25321">
    <property type="entry name" value="PH_RASGAP"/>
    <property type="match status" value="1"/>
</dbReference>
<feature type="coiled-coil region" evidence="2">
    <location>
        <begin position="872"/>
        <end position="902"/>
    </location>
</feature>
<dbReference type="InterPro" id="IPR039360">
    <property type="entry name" value="Ras_GTPase"/>
</dbReference>
<feature type="compositionally biased region" description="Low complexity" evidence="3">
    <location>
        <begin position="722"/>
        <end position="748"/>
    </location>
</feature>